<organism evidence="4 5">
    <name type="scientific">Candidatus Syntrophonatronum acetioxidans</name>
    <dbReference type="NCBI Taxonomy" id="1795816"/>
    <lineage>
        <taxon>Bacteria</taxon>
        <taxon>Bacillati</taxon>
        <taxon>Bacillota</taxon>
        <taxon>Clostridia</taxon>
        <taxon>Eubacteriales</taxon>
        <taxon>Syntrophomonadaceae</taxon>
        <taxon>Candidatus Syntrophonatronum</taxon>
    </lineage>
</organism>
<proteinExistence type="inferred from homology"/>
<dbReference type="NCBIfam" id="TIGR00086">
    <property type="entry name" value="smpB"/>
    <property type="match status" value="1"/>
</dbReference>
<dbReference type="PANTHER" id="PTHR30308">
    <property type="entry name" value="TMRNA-BINDING COMPONENT OF TRANS-TRANSLATION TAGGING COMPLEX"/>
    <property type="match status" value="1"/>
</dbReference>
<reference evidence="4 5" key="1">
    <citation type="submission" date="2018-08" db="EMBL/GenBank/DDBJ databases">
        <title>The metabolism and importance of syntrophic acetate oxidation coupled to methane or sulfide production in haloalkaline environments.</title>
        <authorList>
            <person name="Timmers P.H.A."/>
            <person name="Vavourakis C.D."/>
            <person name="Sorokin D.Y."/>
            <person name="Sinninghe Damste J.S."/>
            <person name="Muyzer G."/>
            <person name="Stams A.J.M."/>
            <person name="Plugge C.M."/>
        </authorList>
    </citation>
    <scope>NUCLEOTIDE SEQUENCE [LARGE SCALE GENOMIC DNA]</scope>
    <source>
        <strain evidence="4">MSAO_Bac1</strain>
    </source>
</reference>
<dbReference type="SUPFAM" id="SSF74982">
    <property type="entry name" value="Small protein B (SmpB)"/>
    <property type="match status" value="1"/>
</dbReference>
<accession>A0A424YFC2</accession>
<name>A0A424YFC2_9FIRM</name>
<gene>
    <name evidence="3 4" type="primary">smpB</name>
    <name evidence="4" type="ORF">D5R97_04380</name>
</gene>
<dbReference type="Pfam" id="PF01668">
    <property type="entry name" value="SmpB"/>
    <property type="match status" value="1"/>
</dbReference>
<evidence type="ECO:0000313" key="4">
    <source>
        <dbReference type="EMBL" id="RQD76446.1"/>
    </source>
</evidence>
<dbReference type="EMBL" id="QZAA01000116">
    <property type="protein sequence ID" value="RQD76446.1"/>
    <property type="molecule type" value="Genomic_DNA"/>
</dbReference>
<dbReference type="GO" id="GO:0003723">
    <property type="term" value="F:RNA binding"/>
    <property type="evidence" value="ECO:0007669"/>
    <property type="project" value="UniProtKB-UniRule"/>
</dbReference>
<sequence length="152" mass="17953">MKEKIFANNRKARHDFHIEEVFEAGIALQGTEVKSIREGRANLKDSYARVEKGELFLYNMHISPYDQGNIFNHDPLRTRKLLMHKREIKRLIGLTKEKGYTLVPLRLYLKNGKIKVELGLAKGKRQYDKRKALKEKTVDREIEKALKDRQYQ</sequence>
<dbReference type="AlphaFoldDB" id="A0A424YFC2"/>
<dbReference type="Gene3D" id="2.40.280.10">
    <property type="match status" value="1"/>
</dbReference>
<dbReference type="GO" id="GO:0070929">
    <property type="term" value="P:trans-translation"/>
    <property type="evidence" value="ECO:0007669"/>
    <property type="project" value="UniProtKB-UniRule"/>
</dbReference>
<keyword evidence="1 3" id="KW-0963">Cytoplasm</keyword>
<comment type="similarity">
    <text evidence="3">Belongs to the SmpB family.</text>
</comment>
<dbReference type="NCBIfam" id="NF003843">
    <property type="entry name" value="PRK05422.1"/>
    <property type="match status" value="1"/>
</dbReference>
<dbReference type="GO" id="GO:0070930">
    <property type="term" value="P:trans-translation-dependent protein tagging"/>
    <property type="evidence" value="ECO:0007669"/>
    <property type="project" value="TreeGrafter"/>
</dbReference>
<dbReference type="PANTHER" id="PTHR30308:SF2">
    <property type="entry name" value="SSRA-BINDING PROTEIN"/>
    <property type="match status" value="1"/>
</dbReference>
<keyword evidence="2 3" id="KW-0694">RNA-binding</keyword>
<protein>
    <recommendedName>
        <fullName evidence="3">SsrA-binding protein</fullName>
    </recommendedName>
    <alternativeName>
        <fullName evidence="3">Small protein B</fullName>
    </alternativeName>
</protein>
<dbReference type="HAMAP" id="MF_00023">
    <property type="entry name" value="SmpB"/>
    <property type="match status" value="1"/>
</dbReference>
<evidence type="ECO:0000256" key="2">
    <source>
        <dbReference type="ARBA" id="ARBA00022884"/>
    </source>
</evidence>
<dbReference type="InterPro" id="IPR000037">
    <property type="entry name" value="SsrA-bd_prot"/>
</dbReference>
<dbReference type="InterPro" id="IPR023620">
    <property type="entry name" value="SmpB"/>
</dbReference>
<dbReference type="Proteomes" id="UP000285138">
    <property type="component" value="Unassembled WGS sequence"/>
</dbReference>
<dbReference type="CDD" id="cd09294">
    <property type="entry name" value="SmpB"/>
    <property type="match status" value="1"/>
</dbReference>
<comment type="caution">
    <text evidence="4">The sequence shown here is derived from an EMBL/GenBank/DDBJ whole genome shotgun (WGS) entry which is preliminary data.</text>
</comment>
<dbReference type="GO" id="GO:0005829">
    <property type="term" value="C:cytosol"/>
    <property type="evidence" value="ECO:0007669"/>
    <property type="project" value="TreeGrafter"/>
</dbReference>
<comment type="subcellular location">
    <subcellularLocation>
        <location evidence="3">Cytoplasm</location>
    </subcellularLocation>
    <text evidence="3">The tmRNA-SmpB complex associates with stalled 70S ribosomes.</text>
</comment>
<comment type="function">
    <text evidence="3">Required for rescue of stalled ribosomes mediated by trans-translation. Binds to transfer-messenger RNA (tmRNA), required for stable association of tmRNA with ribosomes. tmRNA and SmpB together mimic tRNA shape, replacing the anticodon stem-loop with SmpB. tmRNA is encoded by the ssrA gene; the 2 termini fold to resemble tRNA(Ala) and it encodes a 'tag peptide', a short internal open reading frame. During trans-translation Ala-aminoacylated tmRNA acts like a tRNA, entering the A-site of stalled ribosomes, displacing the stalled mRNA. The ribosome then switches to translate the ORF on the tmRNA; the nascent peptide is terminated with the 'tag peptide' encoded by the tmRNA and targeted for degradation. The ribosome is freed to recommence translation, which seems to be the essential function of trans-translation.</text>
</comment>
<evidence type="ECO:0000313" key="5">
    <source>
        <dbReference type="Proteomes" id="UP000285138"/>
    </source>
</evidence>
<dbReference type="InterPro" id="IPR020081">
    <property type="entry name" value="SsrA-bd_prot_CS"/>
</dbReference>
<evidence type="ECO:0000256" key="3">
    <source>
        <dbReference type="HAMAP-Rule" id="MF_00023"/>
    </source>
</evidence>
<dbReference type="PROSITE" id="PS01317">
    <property type="entry name" value="SSRP"/>
    <property type="match status" value="1"/>
</dbReference>
<evidence type="ECO:0000256" key="1">
    <source>
        <dbReference type="ARBA" id="ARBA00022490"/>
    </source>
</evidence>